<protein>
    <submittedName>
        <fullName evidence="1">Uncharacterized protein</fullName>
    </submittedName>
</protein>
<keyword evidence="2" id="KW-1185">Reference proteome</keyword>
<dbReference type="EMBL" id="DF973447">
    <property type="protein sequence ID" value="GAU31166.1"/>
    <property type="molecule type" value="Genomic_DNA"/>
</dbReference>
<evidence type="ECO:0000313" key="1">
    <source>
        <dbReference type="EMBL" id="GAU31166.1"/>
    </source>
</evidence>
<sequence length="109" mass="12180">MRAPMVVDSLQHIPEIIGKADLNKIREELLKCLPSLPDMPDLHKVKNELSTSLHSLNFSPLSGRNVMELLINCFPEHFPSQAAHATSSLVTRNAFPTLCSELIMPELLH</sequence>
<gene>
    <name evidence="1" type="ORF">TSUD_315910</name>
</gene>
<organism evidence="1 2">
    <name type="scientific">Trifolium subterraneum</name>
    <name type="common">Subterranean clover</name>
    <dbReference type="NCBI Taxonomy" id="3900"/>
    <lineage>
        <taxon>Eukaryota</taxon>
        <taxon>Viridiplantae</taxon>
        <taxon>Streptophyta</taxon>
        <taxon>Embryophyta</taxon>
        <taxon>Tracheophyta</taxon>
        <taxon>Spermatophyta</taxon>
        <taxon>Magnoliopsida</taxon>
        <taxon>eudicotyledons</taxon>
        <taxon>Gunneridae</taxon>
        <taxon>Pentapetalae</taxon>
        <taxon>rosids</taxon>
        <taxon>fabids</taxon>
        <taxon>Fabales</taxon>
        <taxon>Fabaceae</taxon>
        <taxon>Papilionoideae</taxon>
        <taxon>50 kb inversion clade</taxon>
        <taxon>NPAAA clade</taxon>
        <taxon>Hologalegina</taxon>
        <taxon>IRL clade</taxon>
        <taxon>Trifolieae</taxon>
        <taxon>Trifolium</taxon>
    </lineage>
</organism>
<accession>A0A2Z6MEI6</accession>
<proteinExistence type="predicted"/>
<evidence type="ECO:0000313" key="2">
    <source>
        <dbReference type="Proteomes" id="UP000242715"/>
    </source>
</evidence>
<dbReference type="Proteomes" id="UP000242715">
    <property type="component" value="Unassembled WGS sequence"/>
</dbReference>
<dbReference type="AlphaFoldDB" id="A0A2Z6MEI6"/>
<name>A0A2Z6MEI6_TRISU</name>
<reference evidence="2" key="1">
    <citation type="journal article" date="2017" name="Front. Plant Sci.">
        <title>Climate Clever Clovers: New Paradigm to Reduce the Environmental Footprint of Ruminants by Breeding Low Methanogenic Forages Utilizing Haplotype Variation.</title>
        <authorList>
            <person name="Kaur P."/>
            <person name="Appels R."/>
            <person name="Bayer P.E."/>
            <person name="Keeble-Gagnere G."/>
            <person name="Wang J."/>
            <person name="Hirakawa H."/>
            <person name="Shirasawa K."/>
            <person name="Vercoe P."/>
            <person name="Stefanova K."/>
            <person name="Durmic Z."/>
            <person name="Nichols P."/>
            <person name="Revell C."/>
            <person name="Isobe S.N."/>
            <person name="Edwards D."/>
            <person name="Erskine W."/>
        </authorList>
    </citation>
    <scope>NUCLEOTIDE SEQUENCE [LARGE SCALE GENOMIC DNA]</scope>
    <source>
        <strain evidence="2">cv. Daliak</strain>
    </source>
</reference>